<comment type="caution">
    <text evidence="2">The sequence shown here is derived from an EMBL/GenBank/DDBJ whole genome shotgun (WGS) entry which is preliminary data.</text>
</comment>
<proteinExistence type="predicted"/>
<dbReference type="AlphaFoldDB" id="A0AAE0ZMX9"/>
<name>A0AAE0ZMX9_9GAST</name>
<reference evidence="2" key="1">
    <citation type="journal article" date="2023" name="G3 (Bethesda)">
        <title>A reference genome for the long-term kleptoplast-retaining sea slug Elysia crispata morphotype clarki.</title>
        <authorList>
            <person name="Eastman K.E."/>
            <person name="Pendleton A.L."/>
            <person name="Shaikh M.A."/>
            <person name="Suttiyut T."/>
            <person name="Ogas R."/>
            <person name="Tomko P."/>
            <person name="Gavelis G."/>
            <person name="Widhalm J.R."/>
            <person name="Wisecaver J.H."/>
        </authorList>
    </citation>
    <scope>NUCLEOTIDE SEQUENCE</scope>
    <source>
        <strain evidence="2">ECLA1</strain>
    </source>
</reference>
<keyword evidence="1" id="KW-0732">Signal</keyword>
<sequence>MYKHLVCCVLIAFHVTLVTSQCYLSINTGGSGEVLWLTSGPFGFSSSGQWRTTDGGTLSIKNETYATSGADALGNFTDTTWIVIHEPSNTTMEAAIRTYWTNDSFVVFIQEVAIRTYWANDSYVVFIQRIPKGLQNSATQPNQTISAFPSFLLESPEVPDRGEVGYLQYGSFMLGDMAKKSGILGPNATFHGGLDGSGPLVFFDRKGNALVLSPLNNFMAASMWQEDHAPVLGWGIMGGVDSLPAGFEHKTIAFCSNQSIGHAVEGWGQVMRQVYNKTQNVTDYHQNQDLSLTHLGYWTDNGAYYYYNKLPGKNYEDTLLLIQKNANDQNIPYRYIQLDSWFYPKDSVQAVTTWDATENVFPKGIPELQGRLHLPLVAHNRYWSVNTTYAKQRGGHFDFFIGHNLSLPTSEIFWQYLLGHAKEEWGLIVYEQDWLNVQLLFTELLNTNLTAGRDWLLQMGSSALNHHLKIQYCMALPRHGLQSLEIPAVTQARVSNDYHLQDDQWRIGVTSHLANALGLAPSKDTFWTTGDQPGNTYDKSEPYPSLQVVVATLE</sequence>
<evidence type="ECO:0000256" key="1">
    <source>
        <dbReference type="SAM" id="SignalP"/>
    </source>
</evidence>
<accession>A0AAE0ZMX9</accession>
<dbReference type="Proteomes" id="UP001283361">
    <property type="component" value="Unassembled WGS sequence"/>
</dbReference>
<protein>
    <submittedName>
        <fullName evidence="2">Uncharacterized protein</fullName>
    </submittedName>
</protein>
<evidence type="ECO:0000313" key="3">
    <source>
        <dbReference type="Proteomes" id="UP001283361"/>
    </source>
</evidence>
<keyword evidence="3" id="KW-1185">Reference proteome</keyword>
<evidence type="ECO:0000313" key="2">
    <source>
        <dbReference type="EMBL" id="KAK3772128.1"/>
    </source>
</evidence>
<organism evidence="2 3">
    <name type="scientific">Elysia crispata</name>
    <name type="common">lettuce slug</name>
    <dbReference type="NCBI Taxonomy" id="231223"/>
    <lineage>
        <taxon>Eukaryota</taxon>
        <taxon>Metazoa</taxon>
        <taxon>Spiralia</taxon>
        <taxon>Lophotrochozoa</taxon>
        <taxon>Mollusca</taxon>
        <taxon>Gastropoda</taxon>
        <taxon>Heterobranchia</taxon>
        <taxon>Euthyneura</taxon>
        <taxon>Panpulmonata</taxon>
        <taxon>Sacoglossa</taxon>
        <taxon>Placobranchoidea</taxon>
        <taxon>Plakobranchidae</taxon>
        <taxon>Elysia</taxon>
    </lineage>
</organism>
<dbReference type="EMBL" id="JAWDGP010003659">
    <property type="protein sequence ID" value="KAK3772128.1"/>
    <property type="molecule type" value="Genomic_DNA"/>
</dbReference>
<gene>
    <name evidence="2" type="ORF">RRG08_058191</name>
</gene>
<feature type="signal peptide" evidence="1">
    <location>
        <begin position="1"/>
        <end position="20"/>
    </location>
</feature>
<feature type="chain" id="PRO_5042262981" evidence="1">
    <location>
        <begin position="21"/>
        <end position="554"/>
    </location>
</feature>